<name>M2Z9U2_9NOCA</name>
<sequence length="67" mass="6707">MPRTPPAPSCPSSRHPLALLFVPAVVTWAELSAGAVAAAAGQSFPMRMLAVAPAMATAAAAAVLLRP</sequence>
<dbReference type="EMBL" id="AOEX01000041">
    <property type="protein sequence ID" value="EME64067.1"/>
    <property type="molecule type" value="Genomic_DNA"/>
</dbReference>
<keyword evidence="1" id="KW-1133">Transmembrane helix</keyword>
<reference evidence="2 3" key="1">
    <citation type="journal article" date="2013" name="Genome Announc.">
        <title>Draft Genome Sequence of Rhodococcus ruber Strain BKS 20-38.</title>
        <authorList>
            <person name="Bala M."/>
            <person name="Kumar S."/>
            <person name="Raghava G.P."/>
            <person name="Mayilraj S."/>
        </authorList>
    </citation>
    <scope>NUCLEOTIDE SEQUENCE [LARGE SCALE GENOMIC DNA]</scope>
    <source>
        <strain evidence="2 3">BKS 20-38</strain>
    </source>
</reference>
<gene>
    <name evidence="2" type="ORF">G352_13647</name>
</gene>
<dbReference type="Proteomes" id="UP000011731">
    <property type="component" value="Unassembled WGS sequence"/>
</dbReference>
<evidence type="ECO:0000313" key="3">
    <source>
        <dbReference type="Proteomes" id="UP000011731"/>
    </source>
</evidence>
<organism evidence="2 3">
    <name type="scientific">Rhodococcus ruber BKS 20-38</name>
    <dbReference type="NCBI Taxonomy" id="1278076"/>
    <lineage>
        <taxon>Bacteria</taxon>
        <taxon>Bacillati</taxon>
        <taxon>Actinomycetota</taxon>
        <taxon>Actinomycetes</taxon>
        <taxon>Mycobacteriales</taxon>
        <taxon>Nocardiaceae</taxon>
        <taxon>Rhodococcus</taxon>
    </lineage>
</organism>
<keyword evidence="1" id="KW-0812">Transmembrane</keyword>
<protein>
    <submittedName>
        <fullName evidence="2">Uncharacterized protein</fullName>
    </submittedName>
</protein>
<keyword evidence="1" id="KW-0472">Membrane</keyword>
<keyword evidence="3" id="KW-1185">Reference proteome</keyword>
<dbReference type="RefSeq" id="WP_003936816.1">
    <property type="nucleotide sequence ID" value="NZ_AOEX01000041.1"/>
</dbReference>
<feature type="transmembrane region" description="Helical" evidence="1">
    <location>
        <begin position="48"/>
        <end position="65"/>
    </location>
</feature>
<comment type="caution">
    <text evidence="2">The sequence shown here is derived from an EMBL/GenBank/DDBJ whole genome shotgun (WGS) entry which is preliminary data.</text>
</comment>
<accession>M2Z9U2</accession>
<evidence type="ECO:0000256" key="1">
    <source>
        <dbReference type="SAM" id="Phobius"/>
    </source>
</evidence>
<dbReference type="AlphaFoldDB" id="M2Z9U2"/>
<proteinExistence type="predicted"/>
<evidence type="ECO:0000313" key="2">
    <source>
        <dbReference type="EMBL" id="EME64067.1"/>
    </source>
</evidence>
<dbReference type="PATRIC" id="fig|1278076.4.peg.2824"/>